<evidence type="ECO:0000259" key="8">
    <source>
        <dbReference type="SMART" id="SM00891"/>
    </source>
</evidence>
<dbReference type="SMART" id="SM00891">
    <property type="entry name" value="ERCC4"/>
    <property type="match status" value="1"/>
</dbReference>
<evidence type="ECO:0000256" key="4">
    <source>
        <dbReference type="ARBA" id="ARBA00023172"/>
    </source>
</evidence>
<evidence type="ECO:0000256" key="3">
    <source>
        <dbReference type="ARBA" id="ARBA00022763"/>
    </source>
</evidence>
<feature type="domain" description="ERCC4" evidence="8">
    <location>
        <begin position="56"/>
        <end position="319"/>
    </location>
</feature>
<dbReference type="GO" id="GO:0071140">
    <property type="term" value="P:resolution of mitotic recombination intermediates"/>
    <property type="evidence" value="ECO:0007669"/>
    <property type="project" value="Ensembl"/>
</dbReference>
<reference evidence="9" key="2">
    <citation type="submission" date="2025-09" db="UniProtKB">
        <authorList>
            <consortium name="Ensembl"/>
        </authorList>
    </citation>
    <scope>IDENTIFICATION</scope>
</reference>
<dbReference type="FunFam" id="1.10.150.670:FF:000002">
    <property type="entry name" value="Crossover junction endonuclease EME1"/>
    <property type="match status" value="1"/>
</dbReference>
<proteinExistence type="inferred from homology"/>
<dbReference type="PANTHER" id="PTHR21077">
    <property type="entry name" value="EME1 PROTEIN"/>
    <property type="match status" value="1"/>
</dbReference>
<gene>
    <name evidence="9" type="primary">EME1</name>
</gene>
<dbReference type="GO" id="GO:0031297">
    <property type="term" value="P:replication fork processing"/>
    <property type="evidence" value="ECO:0007669"/>
    <property type="project" value="Ensembl"/>
</dbReference>
<dbReference type="GO" id="GO:0072429">
    <property type="term" value="P:response to intra-S DNA damage checkpoint signaling"/>
    <property type="evidence" value="ECO:0007669"/>
    <property type="project" value="Ensembl"/>
</dbReference>
<evidence type="ECO:0000313" key="10">
    <source>
        <dbReference type="Proteomes" id="UP000594220"/>
    </source>
</evidence>
<evidence type="ECO:0000256" key="5">
    <source>
        <dbReference type="ARBA" id="ARBA00023204"/>
    </source>
</evidence>
<keyword evidence="5" id="KW-0234">DNA repair</keyword>
<feature type="compositionally biased region" description="Basic residues" evidence="7">
    <location>
        <begin position="172"/>
        <end position="181"/>
    </location>
</feature>
<dbReference type="AlphaFoldDB" id="A0A7M4E2W4"/>
<keyword evidence="10" id="KW-1185">Reference proteome</keyword>
<evidence type="ECO:0000256" key="7">
    <source>
        <dbReference type="SAM" id="MobiDB-lite"/>
    </source>
</evidence>
<name>A0A7M4E2W4_CROPO</name>
<keyword evidence="3" id="KW-0227">DNA damage</keyword>
<dbReference type="GO" id="GO:0006302">
    <property type="term" value="P:double-strand break repair"/>
    <property type="evidence" value="ECO:0007669"/>
    <property type="project" value="Ensembl"/>
</dbReference>
<dbReference type="Gene3D" id="3.40.50.10130">
    <property type="match status" value="1"/>
</dbReference>
<comment type="similarity">
    <text evidence="2">Belongs to the EME1/MMS4 family.</text>
</comment>
<organism evidence="9 10">
    <name type="scientific">Crocodylus porosus</name>
    <name type="common">Saltwater crocodile</name>
    <name type="synonym">Estuarine crocodile</name>
    <dbReference type="NCBI Taxonomy" id="8502"/>
    <lineage>
        <taxon>Eukaryota</taxon>
        <taxon>Metazoa</taxon>
        <taxon>Chordata</taxon>
        <taxon>Craniata</taxon>
        <taxon>Vertebrata</taxon>
        <taxon>Euteleostomi</taxon>
        <taxon>Archelosauria</taxon>
        <taxon>Archosauria</taxon>
        <taxon>Crocodylia</taxon>
        <taxon>Longirostres</taxon>
        <taxon>Crocodylidae</taxon>
        <taxon>Crocodylus</taxon>
    </lineage>
</organism>
<dbReference type="GO" id="GO:0000712">
    <property type="term" value="P:resolution of meiotic recombination intermediates"/>
    <property type="evidence" value="ECO:0007669"/>
    <property type="project" value="TreeGrafter"/>
</dbReference>
<reference evidence="9" key="1">
    <citation type="submission" date="2025-08" db="UniProtKB">
        <authorList>
            <consortium name="Ensembl"/>
        </authorList>
    </citation>
    <scope>IDENTIFICATION</scope>
</reference>
<dbReference type="GO" id="GO:0000792">
    <property type="term" value="C:heterochromatin"/>
    <property type="evidence" value="ECO:0007669"/>
    <property type="project" value="Ensembl"/>
</dbReference>
<dbReference type="InterPro" id="IPR006166">
    <property type="entry name" value="ERCC4_domain"/>
</dbReference>
<dbReference type="Gene3D" id="1.10.150.670">
    <property type="entry name" value="Crossover junction endonuclease EME1, DNA-binding domain"/>
    <property type="match status" value="1"/>
</dbReference>
<evidence type="ECO:0000256" key="2">
    <source>
        <dbReference type="ARBA" id="ARBA00005313"/>
    </source>
</evidence>
<dbReference type="InterPro" id="IPR042530">
    <property type="entry name" value="EME1/EME2_C"/>
</dbReference>
<dbReference type="GO" id="GO:0048476">
    <property type="term" value="C:Holliday junction resolvase complex"/>
    <property type="evidence" value="ECO:0007669"/>
    <property type="project" value="Ensembl"/>
</dbReference>
<evidence type="ECO:0000256" key="6">
    <source>
        <dbReference type="ARBA" id="ARBA00023242"/>
    </source>
</evidence>
<dbReference type="GO" id="GO:0003677">
    <property type="term" value="F:DNA binding"/>
    <property type="evidence" value="ECO:0007669"/>
    <property type="project" value="InterPro"/>
</dbReference>
<accession>A0A7M4E2W4</accession>
<feature type="region of interest" description="Disordered" evidence="7">
    <location>
        <begin position="172"/>
        <end position="207"/>
    </location>
</feature>
<keyword evidence="4" id="KW-0233">DNA recombination</keyword>
<dbReference type="GeneTree" id="ENSGT00530000063937"/>
<dbReference type="Ensembl" id="ENSCPRT00005003944.1">
    <property type="protein sequence ID" value="ENSCPRP00005003367.1"/>
    <property type="gene ID" value="ENSCPRG00005002470.1"/>
</dbReference>
<dbReference type="GO" id="GO:0008821">
    <property type="term" value="F:crossover junction DNA endonuclease activity"/>
    <property type="evidence" value="ECO:0007669"/>
    <property type="project" value="Ensembl"/>
</dbReference>
<dbReference type="Pfam" id="PF02732">
    <property type="entry name" value="ERCC4"/>
    <property type="match status" value="1"/>
</dbReference>
<dbReference type="GO" id="GO:0031573">
    <property type="term" value="P:mitotic intra-S DNA damage checkpoint signaling"/>
    <property type="evidence" value="ECO:0007669"/>
    <property type="project" value="TreeGrafter"/>
</dbReference>
<dbReference type="InterPro" id="IPR033310">
    <property type="entry name" value="Mms4/EME1/EME2"/>
</dbReference>
<dbReference type="Proteomes" id="UP000594220">
    <property type="component" value="Unplaced"/>
</dbReference>
<dbReference type="OMA" id="MEMEKYF"/>
<sequence>LLPLPAGAGRDEARLGGKLKRCGVAMSLGSDESENEVLPPACVFLGPPGRPGPISLLSSDTLLQADGGGQVLSALQALGCVCAIEPQPVAGSMSWRRRTVEEESWTEEPNVLLLLHTEEFASMIYNYRQEVQSSTDRQKETLRSFVARVMEKIPGKTLALVVVELEKYLRSHKGQSQKRPRQAVPSGSQKEGQRKRKRQKEASGPEVSRLDVEEALVDLQLHTGIQVRCLENWKDLSDFASMFTKSVAEAPFKRERENTGFSFYLENEWCRGVKVDRSGKGLLQVWQRQIQQFHRVSPDMASAIVSAYPSPWLLKQAYHRCFSEQEQQNILADIPVRRGDGVTATSRRIGPELSRRIFLQMTSHNPDLCLDVTN</sequence>
<comment type="subcellular location">
    <subcellularLocation>
        <location evidence="1">Nucleus</location>
    </subcellularLocation>
</comment>
<dbReference type="PANTHER" id="PTHR21077:SF7">
    <property type="entry name" value="CROSSOVER JUNCTION ENDONUCLEASE EME1"/>
    <property type="match status" value="1"/>
</dbReference>
<dbReference type="GO" id="GO:0000228">
    <property type="term" value="C:nuclear chromosome"/>
    <property type="evidence" value="ECO:0007669"/>
    <property type="project" value="Ensembl"/>
</dbReference>
<dbReference type="Pfam" id="PF21292">
    <property type="entry name" value="EME1-MUS81_C"/>
    <property type="match status" value="1"/>
</dbReference>
<keyword evidence="6" id="KW-0539">Nucleus</keyword>
<evidence type="ECO:0000256" key="1">
    <source>
        <dbReference type="ARBA" id="ARBA00004123"/>
    </source>
</evidence>
<protein>
    <submittedName>
        <fullName evidence="9">Essential meiotic structure-specific endonuclease 1</fullName>
    </submittedName>
</protein>
<evidence type="ECO:0000313" key="9">
    <source>
        <dbReference type="Ensembl" id="ENSCPRP00005003367.1"/>
    </source>
</evidence>